<accession>A0AAN7UQX2</accession>
<organism evidence="1 2">
    <name type="scientific">Xylaria bambusicola</name>
    <dbReference type="NCBI Taxonomy" id="326684"/>
    <lineage>
        <taxon>Eukaryota</taxon>
        <taxon>Fungi</taxon>
        <taxon>Dikarya</taxon>
        <taxon>Ascomycota</taxon>
        <taxon>Pezizomycotina</taxon>
        <taxon>Sordariomycetes</taxon>
        <taxon>Xylariomycetidae</taxon>
        <taxon>Xylariales</taxon>
        <taxon>Xylariaceae</taxon>
        <taxon>Xylaria</taxon>
    </lineage>
</organism>
<evidence type="ECO:0000313" key="1">
    <source>
        <dbReference type="EMBL" id="KAK5637320.1"/>
    </source>
</evidence>
<name>A0AAN7UQX2_9PEZI</name>
<comment type="caution">
    <text evidence="1">The sequence shown here is derived from an EMBL/GenBank/DDBJ whole genome shotgun (WGS) entry which is preliminary data.</text>
</comment>
<dbReference type="EMBL" id="JAWHQM010000108">
    <property type="protein sequence ID" value="KAK5637320.1"/>
    <property type="molecule type" value="Genomic_DNA"/>
</dbReference>
<proteinExistence type="predicted"/>
<gene>
    <name evidence="1" type="ORF">RRF57_013032</name>
</gene>
<dbReference type="AlphaFoldDB" id="A0AAN7UQX2"/>
<dbReference type="Proteomes" id="UP001305414">
    <property type="component" value="Unassembled WGS sequence"/>
</dbReference>
<evidence type="ECO:0000313" key="2">
    <source>
        <dbReference type="Proteomes" id="UP001305414"/>
    </source>
</evidence>
<sequence>MRVLRANNAAEVFKTPSMGVAYDSQAPDDSCCVKMNSKHSGKSQSVVSPLLFGFFTMDIQAVSYTDADMELGLGHDCSGKLERSVQAWCCIESSSISSVAKDILESSRVVLALSQDMQFT</sequence>
<keyword evidence="2" id="KW-1185">Reference proteome</keyword>
<reference evidence="1 2" key="1">
    <citation type="submission" date="2023-10" db="EMBL/GenBank/DDBJ databases">
        <title>Draft genome sequence of Xylaria bambusicola isolate GMP-LS, the root and basal stem rot pathogen of sugarcane in Indonesia.</title>
        <authorList>
            <person name="Selvaraj P."/>
            <person name="Muralishankar V."/>
            <person name="Muruganantham S."/>
            <person name="Sp S."/>
            <person name="Haryani S."/>
            <person name="Lau K.J.X."/>
            <person name="Naqvi N.I."/>
        </authorList>
    </citation>
    <scope>NUCLEOTIDE SEQUENCE [LARGE SCALE GENOMIC DNA]</scope>
    <source>
        <strain evidence="1">GMP-LS</strain>
    </source>
</reference>
<protein>
    <submittedName>
        <fullName evidence="1">Uncharacterized protein</fullName>
    </submittedName>
</protein>